<evidence type="ECO:0000256" key="2">
    <source>
        <dbReference type="SAM" id="SignalP"/>
    </source>
</evidence>
<dbReference type="AlphaFoldDB" id="A0A379DKR7"/>
<dbReference type="Proteomes" id="UP000254263">
    <property type="component" value="Unassembled WGS sequence"/>
</dbReference>
<feature type="domain" description="Tail specific protease" evidence="3">
    <location>
        <begin position="299"/>
        <end position="477"/>
    </location>
</feature>
<dbReference type="Gene3D" id="3.30.750.44">
    <property type="match status" value="1"/>
</dbReference>
<feature type="chain" id="PRO_5016665391" evidence="2">
    <location>
        <begin position="21"/>
        <end position="545"/>
    </location>
</feature>
<sequence length="545" mass="62906">MRMKKYFFLLLSLFCLIMQGQNNHDSISSASYLSDFDLFTNYLEQTHPDPYTAFGGKIYFRKTVQEIREQIKNIQSVDEFEQILRNLLVRLEDGHTFIYASSKKKNLSVQAKFLPLTFKTATDGLFVARTTENYKKYVGYKLIAVDGITTDSLAKRMRVIAPIENKYGAWNVLENVIAHQKGAEKLLKKERVENLCLTLQNRVNNIENITVELEEKFTFTPISQEMNLNEGNGLLSYRLLPDCNAAYFRWNTIASREIFIEADSTDKETNRAINWLYGIMKRPKPKNFTETIDGLPELYGTFYRMLTEMKENKLEYLIVDLRKNGGGMTPLCMPLLYMLYGNDYLNYHSDAEYHTLISPLLLKKYKTTLEKFNQKEGKDYKMGDYVFSPFFPYKDIPLSQKQTDLSLISYENGTGKQYTINLKGRPVYRPHVIVLSSPATFSAAYHFMYFLTEIGNATIIGVPSSQAGNTYMESTRFELPYSGIAGSISNAIQIMFPNDEEKGIVFIPTYPMTINDYAKYNFVEDAEILYCLDLIKQGKILQKQQ</sequence>
<dbReference type="Pfam" id="PF03572">
    <property type="entry name" value="Peptidase_S41"/>
    <property type="match status" value="1"/>
</dbReference>
<dbReference type="InterPro" id="IPR029045">
    <property type="entry name" value="ClpP/crotonase-like_dom_sf"/>
</dbReference>
<reference evidence="4 5" key="1">
    <citation type="submission" date="2018-06" db="EMBL/GenBank/DDBJ databases">
        <authorList>
            <consortium name="Pathogen Informatics"/>
            <person name="Doyle S."/>
        </authorList>
    </citation>
    <scope>NUCLEOTIDE SEQUENCE [LARGE SCALE GENOMIC DNA]</scope>
    <source>
        <strain evidence="4 5">NCTC13100</strain>
    </source>
</reference>
<dbReference type="RefSeq" id="WP_081612802.1">
    <property type="nucleotide sequence ID" value="NZ_UGTI01000001.1"/>
</dbReference>
<gene>
    <name evidence="4" type="ORF">NCTC13100_01507</name>
</gene>
<dbReference type="InterPro" id="IPR005151">
    <property type="entry name" value="Tail-specific_protease"/>
</dbReference>
<dbReference type="SUPFAM" id="SSF52096">
    <property type="entry name" value="ClpP/crotonase"/>
    <property type="match status" value="1"/>
</dbReference>
<dbReference type="GO" id="GO:0008236">
    <property type="term" value="F:serine-type peptidase activity"/>
    <property type="evidence" value="ECO:0007669"/>
    <property type="project" value="InterPro"/>
</dbReference>
<dbReference type="EMBL" id="UGTI01000001">
    <property type="protein sequence ID" value="SUB78345.1"/>
    <property type="molecule type" value="Genomic_DNA"/>
</dbReference>
<feature type="signal peptide" evidence="2">
    <location>
        <begin position="1"/>
        <end position="20"/>
    </location>
</feature>
<evidence type="ECO:0000259" key="3">
    <source>
        <dbReference type="Pfam" id="PF03572"/>
    </source>
</evidence>
<evidence type="ECO:0000313" key="5">
    <source>
        <dbReference type="Proteomes" id="UP000254263"/>
    </source>
</evidence>
<keyword evidence="2" id="KW-0732">Signal</keyword>
<keyword evidence="1" id="KW-0175">Coiled coil</keyword>
<organism evidence="4 5">
    <name type="scientific">Porphyromonas macacae</name>
    <dbReference type="NCBI Taxonomy" id="28115"/>
    <lineage>
        <taxon>Bacteria</taxon>
        <taxon>Pseudomonadati</taxon>
        <taxon>Bacteroidota</taxon>
        <taxon>Bacteroidia</taxon>
        <taxon>Bacteroidales</taxon>
        <taxon>Porphyromonadaceae</taxon>
        <taxon>Porphyromonas</taxon>
    </lineage>
</organism>
<proteinExistence type="predicted"/>
<dbReference type="Gene3D" id="3.90.226.10">
    <property type="entry name" value="2-enoyl-CoA Hydratase, Chain A, domain 1"/>
    <property type="match status" value="1"/>
</dbReference>
<protein>
    <submittedName>
        <fullName evidence="4">Peptidase family S41</fullName>
    </submittedName>
</protein>
<feature type="coiled-coil region" evidence="1">
    <location>
        <begin position="189"/>
        <end position="216"/>
    </location>
</feature>
<evidence type="ECO:0000256" key="1">
    <source>
        <dbReference type="SAM" id="Coils"/>
    </source>
</evidence>
<dbReference type="GO" id="GO:0006508">
    <property type="term" value="P:proteolysis"/>
    <property type="evidence" value="ECO:0007669"/>
    <property type="project" value="InterPro"/>
</dbReference>
<accession>A0A379DKR7</accession>
<evidence type="ECO:0000313" key="4">
    <source>
        <dbReference type="EMBL" id="SUB78345.1"/>
    </source>
</evidence>
<name>A0A379DKR7_9PORP</name>